<feature type="transmembrane region" description="Helical" evidence="9">
    <location>
        <begin position="295"/>
        <end position="313"/>
    </location>
</feature>
<name>A0ABM1EN07_PRICU</name>
<dbReference type="GeneID" id="106813855"/>
<dbReference type="Gene3D" id="1.20.1070.10">
    <property type="entry name" value="Rhodopsin 7-helix transmembrane proteins"/>
    <property type="match status" value="1"/>
</dbReference>
<dbReference type="PANTHER" id="PTHR22752">
    <property type="entry name" value="G PROTEIN-COUPLED RECEPTOR"/>
    <property type="match status" value="1"/>
</dbReference>
<evidence type="ECO:0000256" key="4">
    <source>
        <dbReference type="ARBA" id="ARBA00022989"/>
    </source>
</evidence>
<keyword evidence="7 12" id="KW-0675">Receptor</keyword>
<dbReference type="Proteomes" id="UP000695022">
    <property type="component" value="Unplaced"/>
</dbReference>
<dbReference type="InterPro" id="IPR017452">
    <property type="entry name" value="GPCR_Rhodpsn_7TM"/>
</dbReference>
<keyword evidence="4 9" id="KW-1133">Transmembrane helix</keyword>
<feature type="transmembrane region" description="Helical" evidence="9">
    <location>
        <begin position="202"/>
        <end position="228"/>
    </location>
</feature>
<keyword evidence="5" id="KW-0297">G-protein coupled receptor</keyword>
<dbReference type="PANTHER" id="PTHR22752:SF3">
    <property type="entry name" value="G-PROTEIN COUPLED RECEPTOR 135"/>
    <property type="match status" value="1"/>
</dbReference>
<accession>A0ABM1EN07</accession>
<feature type="transmembrane region" description="Helical" evidence="9">
    <location>
        <begin position="31"/>
        <end position="63"/>
    </location>
</feature>
<evidence type="ECO:0000256" key="1">
    <source>
        <dbReference type="ARBA" id="ARBA00004651"/>
    </source>
</evidence>
<keyword evidence="11" id="KW-1185">Reference proteome</keyword>
<evidence type="ECO:0000313" key="11">
    <source>
        <dbReference type="Proteomes" id="UP000695022"/>
    </source>
</evidence>
<evidence type="ECO:0000256" key="7">
    <source>
        <dbReference type="ARBA" id="ARBA00023170"/>
    </source>
</evidence>
<keyword evidence="2" id="KW-1003">Cell membrane</keyword>
<comment type="subcellular location">
    <subcellularLocation>
        <location evidence="1">Cell membrane</location>
        <topology evidence="1">Multi-pass membrane protein</topology>
    </subcellularLocation>
</comment>
<sequence length="391" mass="42976">MDENAAIMSIYGGPEPNVTQWPPDDSDEIPASAYVIMAAQTMTLAVIEILSLVGNAIVVYIIVNHSQLWTATNAIIASLSTSDLLRTLLCTTFAFPVIITKRWSLGNGLCLANGALNLFFGIASTLMVMLIAVDRLCVLVRATDVNRMKRYVFALVATCWLFSLLFSVPWHAMSGPQPKSYYRDGHYHCMYVFSAHDSYEGVAYSVVVVVVCFLAPCIVMATCCVVMWRTFRRNLIQVRPVALSTRLLRFQGEIHTATTVLVMISVYVSCWTPYCVMTLLSVVVGMPISPTMDNVAAWLAWADAAVNPIIYAVRNPNMSELMNLPRCSANLYDDRTSGRDAAARTPPDDAADDRGRSSALSWVNVTADYIFVMAANRKGSDLSTTTIATTI</sequence>
<feature type="transmembrane region" description="Helical" evidence="9">
    <location>
        <begin position="84"/>
        <end position="103"/>
    </location>
</feature>
<dbReference type="Pfam" id="PF00001">
    <property type="entry name" value="7tm_1"/>
    <property type="match status" value="1"/>
</dbReference>
<feature type="transmembrane region" description="Helical" evidence="9">
    <location>
        <begin position="151"/>
        <end position="172"/>
    </location>
</feature>
<evidence type="ECO:0000256" key="2">
    <source>
        <dbReference type="ARBA" id="ARBA00022475"/>
    </source>
</evidence>
<feature type="transmembrane region" description="Helical" evidence="9">
    <location>
        <begin position="256"/>
        <end position="283"/>
    </location>
</feature>
<organism evidence="11 12">
    <name type="scientific">Priapulus caudatus</name>
    <name type="common">Priapulid worm</name>
    <dbReference type="NCBI Taxonomy" id="37621"/>
    <lineage>
        <taxon>Eukaryota</taxon>
        <taxon>Metazoa</taxon>
        <taxon>Ecdysozoa</taxon>
        <taxon>Scalidophora</taxon>
        <taxon>Priapulida</taxon>
        <taxon>Priapulimorpha</taxon>
        <taxon>Priapulimorphida</taxon>
        <taxon>Priapulidae</taxon>
        <taxon>Priapulus</taxon>
    </lineage>
</organism>
<feature type="transmembrane region" description="Helical" evidence="9">
    <location>
        <begin position="115"/>
        <end position="139"/>
    </location>
</feature>
<keyword evidence="6 9" id="KW-0472">Membrane</keyword>
<evidence type="ECO:0000259" key="10">
    <source>
        <dbReference type="PROSITE" id="PS50262"/>
    </source>
</evidence>
<dbReference type="RefSeq" id="XP_014673578.1">
    <property type="nucleotide sequence ID" value="XM_014818092.1"/>
</dbReference>
<dbReference type="PROSITE" id="PS50262">
    <property type="entry name" value="G_PROTEIN_RECEP_F1_2"/>
    <property type="match status" value="1"/>
</dbReference>
<feature type="domain" description="G-protein coupled receptors family 1 profile" evidence="10">
    <location>
        <begin position="54"/>
        <end position="311"/>
    </location>
</feature>
<evidence type="ECO:0000256" key="9">
    <source>
        <dbReference type="SAM" id="Phobius"/>
    </source>
</evidence>
<evidence type="ECO:0000256" key="6">
    <source>
        <dbReference type="ARBA" id="ARBA00023136"/>
    </source>
</evidence>
<dbReference type="SUPFAM" id="SSF81321">
    <property type="entry name" value="Family A G protein-coupled receptor-like"/>
    <property type="match status" value="1"/>
</dbReference>
<keyword evidence="3 9" id="KW-0812">Transmembrane</keyword>
<evidence type="ECO:0000256" key="5">
    <source>
        <dbReference type="ARBA" id="ARBA00023040"/>
    </source>
</evidence>
<keyword evidence="8" id="KW-0807">Transducer</keyword>
<dbReference type="PRINTS" id="PR00237">
    <property type="entry name" value="GPCRRHODOPSN"/>
</dbReference>
<dbReference type="InterPro" id="IPR000276">
    <property type="entry name" value="GPCR_Rhodpsn"/>
</dbReference>
<evidence type="ECO:0000256" key="3">
    <source>
        <dbReference type="ARBA" id="ARBA00022692"/>
    </source>
</evidence>
<protein>
    <submittedName>
        <fullName evidence="12">Probable G-protein coupled receptor 135</fullName>
    </submittedName>
</protein>
<evidence type="ECO:0000313" key="12">
    <source>
        <dbReference type="RefSeq" id="XP_014673578.1"/>
    </source>
</evidence>
<proteinExistence type="predicted"/>
<gene>
    <name evidence="12" type="primary">LOC106813855</name>
</gene>
<evidence type="ECO:0000256" key="8">
    <source>
        <dbReference type="ARBA" id="ARBA00023224"/>
    </source>
</evidence>
<reference evidence="12" key="1">
    <citation type="submission" date="2025-08" db="UniProtKB">
        <authorList>
            <consortium name="RefSeq"/>
        </authorList>
    </citation>
    <scope>IDENTIFICATION</scope>
</reference>